<evidence type="ECO:0000256" key="4">
    <source>
        <dbReference type="SAM" id="Phobius"/>
    </source>
</evidence>
<sequence length="251" mass="26746">MTVQISDTGKIRTLALNRPERLNAFDIRLVADLGVALRNSAEDADVSVVVLTGTGRAFSSGADLKEVAERVAHPVSPREAKSAAFVELIDTLAEFPKPLIMAVNGLGVGFGMTILGFADLVFMSSEARLKCPFTAIGAPPEAASSYLLPMLLGRQNAAWALLSSEWISAAEAREIGLVWKVCEPADLLATAHRHAEILADKPQQILGTVKRLLNAPHREQIAAAAARENQAMAELLGTGANAEALTAFLRR</sequence>
<name>A0A931MZZ0_9NOCA</name>
<accession>A0A931MZZ0</accession>
<dbReference type="PANTHER" id="PTHR43684">
    <property type="match status" value="1"/>
</dbReference>
<comment type="caution">
    <text evidence="5">The sequence shown here is derived from an EMBL/GenBank/DDBJ whole genome shotgun (WGS) entry which is preliminary data.</text>
</comment>
<evidence type="ECO:0000256" key="2">
    <source>
        <dbReference type="ARBA" id="ARBA00023140"/>
    </source>
</evidence>
<protein>
    <submittedName>
        <fullName evidence="5">Enoyl-CoA hydratase/isomerase family protein</fullName>
    </submittedName>
</protein>
<organism evidence="5 6">
    <name type="scientific">Nocardia bovistercoris</name>
    <dbReference type="NCBI Taxonomy" id="2785916"/>
    <lineage>
        <taxon>Bacteria</taxon>
        <taxon>Bacillati</taxon>
        <taxon>Actinomycetota</taxon>
        <taxon>Actinomycetes</taxon>
        <taxon>Mycobacteriales</taxon>
        <taxon>Nocardiaceae</taxon>
        <taxon>Nocardia</taxon>
    </lineage>
</organism>
<dbReference type="Proteomes" id="UP000655751">
    <property type="component" value="Unassembled WGS sequence"/>
</dbReference>
<dbReference type="AlphaFoldDB" id="A0A931MZZ0"/>
<dbReference type="EMBL" id="JADMLG010000003">
    <property type="protein sequence ID" value="MBH0776660.1"/>
    <property type="molecule type" value="Genomic_DNA"/>
</dbReference>
<keyword evidence="6" id="KW-1185">Reference proteome</keyword>
<dbReference type="Gene3D" id="3.90.226.10">
    <property type="entry name" value="2-enoyl-CoA Hydratase, Chain A, domain 1"/>
    <property type="match status" value="1"/>
</dbReference>
<keyword evidence="4" id="KW-0812">Transmembrane</keyword>
<dbReference type="PANTHER" id="PTHR43684:SF1">
    <property type="entry name" value="ENOYL-COA DELTA ISOMERASE 2"/>
    <property type="match status" value="1"/>
</dbReference>
<reference evidence="5" key="1">
    <citation type="submission" date="2020-11" db="EMBL/GenBank/DDBJ databases">
        <title>Nocardia NEAU-351.nov., a novel actinomycete isolated from the cow dung.</title>
        <authorList>
            <person name="Zhang X."/>
        </authorList>
    </citation>
    <scope>NUCLEOTIDE SEQUENCE</scope>
    <source>
        <strain evidence="5">NEAU-351</strain>
    </source>
</reference>
<gene>
    <name evidence="5" type="ORF">IT779_10220</name>
</gene>
<keyword evidence="3" id="KW-0413">Isomerase</keyword>
<dbReference type="SUPFAM" id="SSF52096">
    <property type="entry name" value="ClpP/crotonase"/>
    <property type="match status" value="1"/>
</dbReference>
<dbReference type="InterPro" id="IPR001753">
    <property type="entry name" value="Enoyl-CoA_hydra/iso"/>
</dbReference>
<dbReference type="CDD" id="cd06558">
    <property type="entry name" value="crotonase-like"/>
    <property type="match status" value="1"/>
</dbReference>
<keyword evidence="4" id="KW-0472">Membrane</keyword>
<comment type="subcellular location">
    <subcellularLocation>
        <location evidence="1">Peroxisome</location>
    </subcellularLocation>
</comment>
<feature type="transmembrane region" description="Helical" evidence="4">
    <location>
        <begin position="99"/>
        <end position="122"/>
    </location>
</feature>
<evidence type="ECO:0000313" key="6">
    <source>
        <dbReference type="Proteomes" id="UP000655751"/>
    </source>
</evidence>
<dbReference type="InterPro" id="IPR051053">
    <property type="entry name" value="ECH/Chromodomain_protein"/>
</dbReference>
<keyword evidence="4" id="KW-1133">Transmembrane helix</keyword>
<dbReference type="InterPro" id="IPR029045">
    <property type="entry name" value="ClpP/crotonase-like_dom_sf"/>
</dbReference>
<proteinExistence type="predicted"/>
<evidence type="ECO:0000313" key="5">
    <source>
        <dbReference type="EMBL" id="MBH0776660.1"/>
    </source>
</evidence>
<dbReference type="GO" id="GO:0004165">
    <property type="term" value="F:delta(3)-delta(2)-enoyl-CoA isomerase activity"/>
    <property type="evidence" value="ECO:0007669"/>
    <property type="project" value="UniProtKB-ARBA"/>
</dbReference>
<evidence type="ECO:0000256" key="3">
    <source>
        <dbReference type="ARBA" id="ARBA00023235"/>
    </source>
</evidence>
<evidence type="ECO:0000256" key="1">
    <source>
        <dbReference type="ARBA" id="ARBA00004275"/>
    </source>
</evidence>
<dbReference type="Pfam" id="PF00378">
    <property type="entry name" value="ECH_1"/>
    <property type="match status" value="1"/>
</dbReference>
<keyword evidence="2" id="KW-0576">Peroxisome</keyword>
<dbReference type="RefSeq" id="WP_196148984.1">
    <property type="nucleotide sequence ID" value="NZ_JADMLG010000003.1"/>
</dbReference>